<dbReference type="Proteomes" id="UP001345219">
    <property type="component" value="Chromosome 4"/>
</dbReference>
<evidence type="ECO:0000313" key="1">
    <source>
        <dbReference type="EMBL" id="KAK4750568.1"/>
    </source>
</evidence>
<reference evidence="1 2" key="1">
    <citation type="journal article" date="2023" name="Hortic Res">
        <title>Pangenome of water caltrop reveals structural variations and asymmetric subgenome divergence after allopolyploidization.</title>
        <authorList>
            <person name="Zhang X."/>
            <person name="Chen Y."/>
            <person name="Wang L."/>
            <person name="Yuan Y."/>
            <person name="Fang M."/>
            <person name="Shi L."/>
            <person name="Lu R."/>
            <person name="Comes H.P."/>
            <person name="Ma Y."/>
            <person name="Chen Y."/>
            <person name="Huang G."/>
            <person name="Zhou Y."/>
            <person name="Zheng Z."/>
            <person name="Qiu Y."/>
        </authorList>
    </citation>
    <scope>NUCLEOTIDE SEQUENCE [LARGE SCALE GENOMIC DNA]</scope>
    <source>
        <tissue evidence="1">Roots</tissue>
    </source>
</reference>
<dbReference type="AlphaFoldDB" id="A0AAN7JPE7"/>
<comment type="caution">
    <text evidence="1">The sequence shown here is derived from an EMBL/GenBank/DDBJ whole genome shotgun (WGS) entry which is preliminary data.</text>
</comment>
<accession>A0AAN7JPE7</accession>
<dbReference type="EMBL" id="JAXIOK010000017">
    <property type="protein sequence ID" value="KAK4750568.1"/>
    <property type="molecule type" value="Genomic_DNA"/>
</dbReference>
<evidence type="ECO:0000313" key="2">
    <source>
        <dbReference type="Proteomes" id="UP001345219"/>
    </source>
</evidence>
<protein>
    <submittedName>
        <fullName evidence="1">Uncharacterized protein</fullName>
    </submittedName>
</protein>
<gene>
    <name evidence="1" type="ORF">SAY87_004050</name>
</gene>
<sequence length="62" mass="7069">MAEMFAIISVAHGGVDDKCAAGELEISISNEKPRNHLDMRQADYRQRINLYAFHSTYYCLGF</sequence>
<keyword evidence="2" id="KW-1185">Reference proteome</keyword>
<name>A0AAN7JPE7_9MYRT</name>
<organism evidence="1 2">
    <name type="scientific">Trapa incisa</name>
    <dbReference type="NCBI Taxonomy" id="236973"/>
    <lineage>
        <taxon>Eukaryota</taxon>
        <taxon>Viridiplantae</taxon>
        <taxon>Streptophyta</taxon>
        <taxon>Embryophyta</taxon>
        <taxon>Tracheophyta</taxon>
        <taxon>Spermatophyta</taxon>
        <taxon>Magnoliopsida</taxon>
        <taxon>eudicotyledons</taxon>
        <taxon>Gunneridae</taxon>
        <taxon>Pentapetalae</taxon>
        <taxon>rosids</taxon>
        <taxon>malvids</taxon>
        <taxon>Myrtales</taxon>
        <taxon>Lythraceae</taxon>
        <taxon>Trapa</taxon>
    </lineage>
</organism>
<proteinExistence type="predicted"/>